<feature type="transmembrane region" description="Helical" evidence="6">
    <location>
        <begin position="224"/>
        <end position="246"/>
    </location>
</feature>
<dbReference type="Pfam" id="PF03706">
    <property type="entry name" value="LPG_synthase_TM"/>
    <property type="match status" value="1"/>
</dbReference>
<reference evidence="7 8" key="1">
    <citation type="journal article" date="2015" name="Microbes Environ.">
        <title>Distribution and evolution of nitrogen fixation genes in the phylum bacteroidetes.</title>
        <authorList>
            <person name="Inoue J."/>
            <person name="Oshima K."/>
            <person name="Suda W."/>
            <person name="Sakamoto M."/>
            <person name="Iino T."/>
            <person name="Noda S."/>
            <person name="Hongoh Y."/>
            <person name="Hattori M."/>
            <person name="Ohkuma M."/>
        </authorList>
    </citation>
    <scope>NUCLEOTIDE SEQUENCE [LARGE SCALE GENOMIC DNA]</scope>
    <source>
        <strain evidence="7 8">JCM 15093</strain>
    </source>
</reference>
<gene>
    <name evidence="7" type="ORF">JCM15093_1361</name>
</gene>
<dbReference type="STRING" id="1121097.GCA_000428125_01679"/>
<evidence type="ECO:0000256" key="5">
    <source>
        <dbReference type="ARBA" id="ARBA00023136"/>
    </source>
</evidence>
<proteinExistence type="predicted"/>
<keyword evidence="4 6" id="KW-1133">Transmembrane helix</keyword>
<keyword evidence="5 6" id="KW-0472">Membrane</keyword>
<evidence type="ECO:0000256" key="1">
    <source>
        <dbReference type="ARBA" id="ARBA00004651"/>
    </source>
</evidence>
<evidence type="ECO:0000256" key="3">
    <source>
        <dbReference type="ARBA" id="ARBA00022692"/>
    </source>
</evidence>
<evidence type="ECO:0000313" key="8">
    <source>
        <dbReference type="Proteomes" id="UP000027601"/>
    </source>
</evidence>
<name>A0A069D005_9BACE</name>
<feature type="transmembrane region" description="Helical" evidence="6">
    <location>
        <begin position="149"/>
        <end position="170"/>
    </location>
</feature>
<dbReference type="GO" id="GO:0005886">
    <property type="term" value="C:plasma membrane"/>
    <property type="evidence" value="ECO:0007669"/>
    <property type="project" value="UniProtKB-SubCell"/>
</dbReference>
<dbReference type="RefSeq" id="WP_024996172.1">
    <property type="nucleotide sequence ID" value="NZ_ATZI01000005.1"/>
</dbReference>
<comment type="caution">
    <text evidence="7">The sequence shown here is derived from an EMBL/GenBank/DDBJ whole genome shotgun (WGS) entry which is preliminary data.</text>
</comment>
<dbReference type="OrthoDB" id="9774820at2"/>
<feature type="transmembrane region" description="Helical" evidence="6">
    <location>
        <begin position="286"/>
        <end position="306"/>
    </location>
</feature>
<keyword evidence="2" id="KW-1003">Cell membrane</keyword>
<evidence type="ECO:0000256" key="6">
    <source>
        <dbReference type="SAM" id="Phobius"/>
    </source>
</evidence>
<keyword evidence="8" id="KW-1185">Reference proteome</keyword>
<evidence type="ECO:0008006" key="9">
    <source>
        <dbReference type="Google" id="ProtNLM"/>
    </source>
</evidence>
<evidence type="ECO:0000256" key="4">
    <source>
        <dbReference type="ARBA" id="ARBA00022989"/>
    </source>
</evidence>
<feature type="transmembrane region" description="Helical" evidence="6">
    <location>
        <begin position="252"/>
        <end position="274"/>
    </location>
</feature>
<sequence length="332" mass="37462">MSSKFRNVFLVFGVLVVVIMLFSFDMKYDELWNNLKRAGGYLPLVLLLWLVVYFINALSWFVIIRGGKPSPVSFLRVYKFTVSGFALNYVTPVGLMGGEPYRIMELTPYLGVERATSSVILYVMMHIFSHFCFWLASVFLYLFMFPVNMFMAIILGLISALCLFLIMVFVKGYRHGMAVAFVRLCSHIPYLKKYAARIADKHKDKLETIDKQVALLHSQRKSSFYGALSLEFLARIVSCVEVWLILNVLTTDVSFLGCILIVAFSSLLANLLFFMPMQLGGREGGFALAVGGLSLSGAYGVYTALITRVRELFWIVIGLALMKIGNIKKTDN</sequence>
<keyword evidence="3 6" id="KW-0812">Transmembrane</keyword>
<comment type="subcellular location">
    <subcellularLocation>
        <location evidence="1">Cell membrane</location>
        <topology evidence="1">Multi-pass membrane protein</topology>
    </subcellularLocation>
</comment>
<organism evidence="7 8">
    <name type="scientific">Bacteroides graminisolvens DSM 19988 = JCM 15093</name>
    <dbReference type="NCBI Taxonomy" id="1121097"/>
    <lineage>
        <taxon>Bacteria</taxon>
        <taxon>Pseudomonadati</taxon>
        <taxon>Bacteroidota</taxon>
        <taxon>Bacteroidia</taxon>
        <taxon>Bacteroidales</taxon>
        <taxon>Bacteroidaceae</taxon>
        <taxon>Bacteroides</taxon>
    </lineage>
</organism>
<dbReference type="AlphaFoldDB" id="A0A069D005"/>
<dbReference type="InterPro" id="IPR022791">
    <property type="entry name" value="L-PG_synthase/AglD"/>
</dbReference>
<feature type="transmembrane region" description="Helical" evidence="6">
    <location>
        <begin position="44"/>
        <end position="64"/>
    </location>
</feature>
<dbReference type="eggNOG" id="COG0392">
    <property type="taxonomic scope" value="Bacteria"/>
</dbReference>
<dbReference type="EMBL" id="BAJS01000005">
    <property type="protein sequence ID" value="GAK36213.1"/>
    <property type="molecule type" value="Genomic_DNA"/>
</dbReference>
<protein>
    <recommendedName>
        <fullName evidence="9">Dolichol-P-glucose synthetase</fullName>
    </recommendedName>
</protein>
<evidence type="ECO:0000256" key="2">
    <source>
        <dbReference type="ARBA" id="ARBA00022475"/>
    </source>
</evidence>
<feature type="transmembrane region" description="Helical" evidence="6">
    <location>
        <begin position="7"/>
        <end position="24"/>
    </location>
</feature>
<evidence type="ECO:0000313" key="7">
    <source>
        <dbReference type="EMBL" id="GAK36213.1"/>
    </source>
</evidence>
<feature type="transmembrane region" description="Helical" evidence="6">
    <location>
        <begin position="119"/>
        <end position="143"/>
    </location>
</feature>
<accession>A0A069D005</accession>
<dbReference type="Proteomes" id="UP000027601">
    <property type="component" value="Unassembled WGS sequence"/>
</dbReference>